<dbReference type="Proteomes" id="UP000237040">
    <property type="component" value="Unassembled WGS sequence"/>
</dbReference>
<dbReference type="EMBL" id="PNIL01000035">
    <property type="protein sequence ID" value="PMP67810.1"/>
    <property type="molecule type" value="Genomic_DNA"/>
</dbReference>
<dbReference type="InterPro" id="IPR021986">
    <property type="entry name" value="Spherulin4"/>
</dbReference>
<proteinExistence type="predicted"/>
<organism evidence="1 2">
    <name type="scientific">Caldisericum exile</name>
    <dbReference type="NCBI Taxonomy" id="693075"/>
    <lineage>
        <taxon>Bacteria</taxon>
        <taxon>Pseudomonadati</taxon>
        <taxon>Caldisericota/Cryosericota group</taxon>
        <taxon>Caldisericota</taxon>
        <taxon>Caldisericia</taxon>
        <taxon>Caldisericales</taxon>
        <taxon>Caldisericaceae</taxon>
        <taxon>Caldisericum</taxon>
    </lineage>
</organism>
<comment type="caution">
    <text evidence="1">The sequence shown here is derived from an EMBL/GenBank/DDBJ whole genome shotgun (WGS) entry which is preliminary data.</text>
</comment>
<dbReference type="AlphaFoldDB" id="A0A2J6WEY0"/>
<gene>
    <name evidence="1" type="ORF">C0189_02435</name>
</gene>
<protein>
    <recommendedName>
        <fullName evidence="3">Spherulation-specific family 4</fullName>
    </recommendedName>
</protein>
<name>A0A2J6WEY0_9BACT</name>
<dbReference type="InterPro" id="IPR017853">
    <property type="entry name" value="GH"/>
</dbReference>
<reference evidence="1 2" key="1">
    <citation type="submission" date="2018-01" db="EMBL/GenBank/DDBJ databases">
        <title>Metagenomic assembled genomes from two thermal pools in the Uzon Caldera, Kamchatka, Russia.</title>
        <authorList>
            <person name="Wilkins L."/>
            <person name="Ettinger C."/>
        </authorList>
    </citation>
    <scope>NUCLEOTIDE SEQUENCE [LARGE SCALE GENOMIC DNA]</scope>
    <source>
        <strain evidence="1">ZAV-07</strain>
    </source>
</reference>
<dbReference type="PANTHER" id="PTHR35040:SF7">
    <property type="entry name" value="FIBRONECTIN TYPE-III DOMAIN-CONTAINING PROTEIN-RELATED"/>
    <property type="match status" value="1"/>
</dbReference>
<sequence>MKTIKKNIIPLFIIIPLLFSSANSILIKPKNIILVPAYYGESGSEFNKLINFNKRGYGTFAILNVDDGPGNGKLDFYTTIIRRLLLKGKKPLGYVYTSYGKRNLNEVKSDIDNWFSYYKNIKGMFLDETQDTDEFVNYYKELYTYIKSKYKGTVIINPGTNFDPALINYCDYAVVFEGNLNEFRTFEVYDSLKIYSNKLVALIYGVNLREINDLETLLKNKNIVNYYLTCDNLPNPWDTFSTCLNYGE</sequence>
<evidence type="ECO:0000313" key="1">
    <source>
        <dbReference type="EMBL" id="PMP67810.1"/>
    </source>
</evidence>
<dbReference type="PANTHER" id="PTHR35040">
    <property type="match status" value="1"/>
</dbReference>
<accession>A0A2J6WEY0</accession>
<dbReference type="Pfam" id="PF12138">
    <property type="entry name" value="Spherulin4"/>
    <property type="match status" value="1"/>
</dbReference>
<dbReference type="SUPFAM" id="SSF51445">
    <property type="entry name" value="(Trans)glycosidases"/>
    <property type="match status" value="1"/>
</dbReference>
<evidence type="ECO:0000313" key="2">
    <source>
        <dbReference type="Proteomes" id="UP000237040"/>
    </source>
</evidence>
<evidence type="ECO:0008006" key="3">
    <source>
        <dbReference type="Google" id="ProtNLM"/>
    </source>
</evidence>